<gene>
    <name evidence="1" type="ORF">GIB67_023644</name>
</gene>
<dbReference type="PANTHER" id="PTHR33321">
    <property type="match status" value="1"/>
</dbReference>
<name>A0A7J7L530_9MAGN</name>
<dbReference type="Proteomes" id="UP000541444">
    <property type="component" value="Unassembled WGS sequence"/>
</dbReference>
<protein>
    <submittedName>
        <fullName evidence="1">Uncharacterized protein</fullName>
    </submittedName>
</protein>
<reference evidence="1 2" key="1">
    <citation type="journal article" date="2020" name="IScience">
        <title>Genome Sequencing of the Endangered Kingdonia uniflora (Circaeasteraceae, Ranunculales) Reveals Potential Mechanisms of Evolutionary Specialization.</title>
        <authorList>
            <person name="Sun Y."/>
            <person name="Deng T."/>
            <person name="Zhang A."/>
            <person name="Moore M.J."/>
            <person name="Landis J.B."/>
            <person name="Lin N."/>
            <person name="Zhang H."/>
            <person name="Zhang X."/>
            <person name="Huang J."/>
            <person name="Zhang X."/>
            <person name="Sun H."/>
            <person name="Wang H."/>
        </authorList>
    </citation>
    <scope>NUCLEOTIDE SEQUENCE [LARGE SCALE GENOMIC DNA]</scope>
    <source>
        <strain evidence="1">TB1705</strain>
        <tissue evidence="1">Leaf</tissue>
    </source>
</reference>
<dbReference type="EMBL" id="JACGCM010002630">
    <property type="protein sequence ID" value="KAF6137710.1"/>
    <property type="molecule type" value="Genomic_DNA"/>
</dbReference>
<keyword evidence="2" id="KW-1185">Reference proteome</keyword>
<comment type="caution">
    <text evidence="1">The sequence shown here is derived from an EMBL/GenBank/DDBJ whole genome shotgun (WGS) entry which is preliminary data.</text>
</comment>
<sequence length="148" mass="16330">MVSFLVLVPSFDGSQAIEYQVSDSVADTLGGIRFDNEIGQMYSEEVLELASKFIWETFQQGEGGVREDIQEITMVVESHENSVVYTIFNDIHLSAEYVSGYSGDVRIEVIGVIYHEATHVWQWGRGSGSGTPSGLIEGIADYVRLKSG</sequence>
<accession>A0A7J7L530</accession>
<organism evidence="1 2">
    <name type="scientific">Kingdonia uniflora</name>
    <dbReference type="NCBI Taxonomy" id="39325"/>
    <lineage>
        <taxon>Eukaryota</taxon>
        <taxon>Viridiplantae</taxon>
        <taxon>Streptophyta</taxon>
        <taxon>Embryophyta</taxon>
        <taxon>Tracheophyta</taxon>
        <taxon>Spermatophyta</taxon>
        <taxon>Magnoliopsida</taxon>
        <taxon>Ranunculales</taxon>
        <taxon>Circaeasteraceae</taxon>
        <taxon>Kingdonia</taxon>
    </lineage>
</organism>
<dbReference type="PANTHER" id="PTHR33321:SF12">
    <property type="entry name" value="PLANT BASIC SECRETORY PROTEIN (BSP) FAMILY PROTEIN"/>
    <property type="match status" value="1"/>
</dbReference>
<dbReference type="OrthoDB" id="891726at2759"/>
<evidence type="ECO:0000313" key="1">
    <source>
        <dbReference type="EMBL" id="KAF6137710.1"/>
    </source>
</evidence>
<dbReference type="InterPro" id="IPR007541">
    <property type="entry name" value="Uncharacterised_BSP"/>
</dbReference>
<proteinExistence type="predicted"/>
<evidence type="ECO:0000313" key="2">
    <source>
        <dbReference type="Proteomes" id="UP000541444"/>
    </source>
</evidence>
<dbReference type="AlphaFoldDB" id="A0A7J7L530"/>
<dbReference type="Pfam" id="PF04450">
    <property type="entry name" value="BSP"/>
    <property type="match status" value="1"/>
</dbReference>